<sequence length="70" mass="7192">MIRPGRRAPAGPAAAAAAVSVPIRVPSLSAHTGFRVHTGSSGIAMMLRRGGAARECLHRRPVKQVVTGPA</sequence>
<reference evidence="1" key="1">
    <citation type="journal article" date="2014" name="Int. J. Syst. Evol. Microbiol.">
        <title>Complete genome sequence of Corynebacterium casei LMG S-19264T (=DSM 44701T), isolated from a smear-ripened cheese.</title>
        <authorList>
            <consortium name="US DOE Joint Genome Institute (JGI-PGF)"/>
            <person name="Walter F."/>
            <person name="Albersmeier A."/>
            <person name="Kalinowski J."/>
            <person name="Ruckert C."/>
        </authorList>
    </citation>
    <scope>NUCLEOTIDE SEQUENCE</scope>
    <source>
        <strain evidence="1">JCM 4633</strain>
    </source>
</reference>
<reference evidence="1" key="2">
    <citation type="submission" date="2020-09" db="EMBL/GenBank/DDBJ databases">
        <authorList>
            <person name="Sun Q."/>
            <person name="Ohkuma M."/>
        </authorList>
    </citation>
    <scope>NUCLEOTIDE SEQUENCE</scope>
    <source>
        <strain evidence="1">JCM 4633</strain>
    </source>
</reference>
<proteinExistence type="predicted"/>
<comment type="caution">
    <text evidence="1">The sequence shown here is derived from an EMBL/GenBank/DDBJ whole genome shotgun (WGS) entry which is preliminary data.</text>
</comment>
<dbReference type="EMBL" id="BMVB01000004">
    <property type="protein sequence ID" value="GHC41219.1"/>
    <property type="molecule type" value="Genomic_DNA"/>
</dbReference>
<gene>
    <name evidence="1" type="ORF">GCM10010507_14330</name>
</gene>
<dbReference type="AlphaFoldDB" id="A0A918TDP6"/>
<accession>A0A918TDP6</accession>
<evidence type="ECO:0000313" key="2">
    <source>
        <dbReference type="Proteomes" id="UP000646244"/>
    </source>
</evidence>
<organism evidence="1 2">
    <name type="scientific">Streptomyces cinnamoneus</name>
    <name type="common">Streptoverticillium cinnamoneum</name>
    <dbReference type="NCBI Taxonomy" id="53446"/>
    <lineage>
        <taxon>Bacteria</taxon>
        <taxon>Bacillati</taxon>
        <taxon>Actinomycetota</taxon>
        <taxon>Actinomycetes</taxon>
        <taxon>Kitasatosporales</taxon>
        <taxon>Streptomycetaceae</taxon>
        <taxon>Streptomyces</taxon>
        <taxon>Streptomyces cinnamoneus group</taxon>
    </lineage>
</organism>
<dbReference type="Proteomes" id="UP000646244">
    <property type="component" value="Unassembled WGS sequence"/>
</dbReference>
<evidence type="ECO:0000313" key="1">
    <source>
        <dbReference type="EMBL" id="GHC41219.1"/>
    </source>
</evidence>
<protein>
    <submittedName>
        <fullName evidence="1">Uncharacterized protein</fullName>
    </submittedName>
</protein>
<name>A0A918TDP6_STRCJ</name>